<dbReference type="RefSeq" id="WP_155137163.1">
    <property type="nucleotide sequence ID" value="NZ_BMGZ01000001.1"/>
</dbReference>
<dbReference type="Gene3D" id="2.120.10.30">
    <property type="entry name" value="TolB, C-terminal domain"/>
    <property type="match status" value="1"/>
</dbReference>
<feature type="compositionally biased region" description="Low complexity" evidence="1">
    <location>
        <begin position="46"/>
        <end position="56"/>
    </location>
</feature>
<feature type="chain" id="PRO_5035191352" evidence="2">
    <location>
        <begin position="21"/>
        <end position="316"/>
    </location>
</feature>
<accession>A0A8J3A5R9</accession>
<evidence type="ECO:0000313" key="4">
    <source>
        <dbReference type="EMBL" id="NHK26873.1"/>
    </source>
</evidence>
<evidence type="ECO:0000256" key="2">
    <source>
        <dbReference type="SAM" id="SignalP"/>
    </source>
</evidence>
<reference evidence="4 6" key="2">
    <citation type="submission" date="2020-02" db="EMBL/GenBank/DDBJ databases">
        <title>Genome sequence of Parvularcula flava strain NH6-79.</title>
        <authorList>
            <person name="Abdul Karim M.H."/>
            <person name="Lam M.Q."/>
            <person name="Chen S.J."/>
            <person name="Yahya A."/>
            <person name="Shahir S."/>
            <person name="Shamsir M.S."/>
            <person name="Chong C.S."/>
        </authorList>
    </citation>
    <scope>NUCLEOTIDE SEQUENCE [LARGE SCALE GENOMIC DNA]</scope>
    <source>
        <strain evidence="4 6">NH6-79</strain>
    </source>
</reference>
<keyword evidence="2" id="KW-0732">Signal</keyword>
<feature type="region of interest" description="Disordered" evidence="1">
    <location>
        <begin position="26"/>
        <end position="56"/>
    </location>
</feature>
<protein>
    <submittedName>
        <fullName evidence="3">ATP/GTP-binding protein</fullName>
    </submittedName>
</protein>
<comment type="caution">
    <text evidence="3">The sequence shown here is derived from an EMBL/GenBank/DDBJ whole genome shotgun (WGS) entry which is preliminary data.</text>
</comment>
<proteinExistence type="predicted"/>
<evidence type="ECO:0000313" key="5">
    <source>
        <dbReference type="Proteomes" id="UP000621856"/>
    </source>
</evidence>
<name>A0A8J3A5R9_9PROT</name>
<gene>
    <name evidence="4" type="ORF">FF098_002995</name>
    <name evidence="3" type="ORF">GCM10011355_06060</name>
</gene>
<reference evidence="3" key="1">
    <citation type="journal article" date="2014" name="Int. J. Syst. Evol. Microbiol.">
        <title>Complete genome sequence of Corynebacterium casei LMG S-19264T (=DSM 44701T), isolated from a smear-ripened cheese.</title>
        <authorList>
            <consortium name="US DOE Joint Genome Institute (JGI-PGF)"/>
            <person name="Walter F."/>
            <person name="Albersmeier A."/>
            <person name="Kalinowski J."/>
            <person name="Ruckert C."/>
        </authorList>
    </citation>
    <scope>NUCLEOTIDE SEQUENCE</scope>
    <source>
        <strain evidence="3">CGMCC 1.14984</strain>
    </source>
</reference>
<feature type="compositionally biased region" description="Polar residues" evidence="1">
    <location>
        <begin position="31"/>
        <end position="45"/>
    </location>
</feature>
<dbReference type="EMBL" id="VCJR02000001">
    <property type="protein sequence ID" value="NHK26873.1"/>
    <property type="molecule type" value="Genomic_DNA"/>
</dbReference>
<dbReference type="InterPro" id="IPR011042">
    <property type="entry name" value="6-blade_b-propeller_TolB-like"/>
</dbReference>
<dbReference type="AlphaFoldDB" id="A0A8J3A5R9"/>
<organism evidence="3 5">
    <name type="scientific">Aquisalinus luteolus</name>
    <dbReference type="NCBI Taxonomy" id="1566827"/>
    <lineage>
        <taxon>Bacteria</taxon>
        <taxon>Pseudomonadati</taxon>
        <taxon>Pseudomonadota</taxon>
        <taxon>Alphaproteobacteria</taxon>
        <taxon>Parvularculales</taxon>
        <taxon>Parvularculaceae</taxon>
        <taxon>Aquisalinus</taxon>
    </lineage>
</organism>
<keyword evidence="6" id="KW-1185">Reference proteome</keyword>
<dbReference type="Proteomes" id="UP000818603">
    <property type="component" value="Unassembled WGS sequence"/>
</dbReference>
<reference evidence="3" key="3">
    <citation type="submission" date="2020-09" db="EMBL/GenBank/DDBJ databases">
        <authorList>
            <person name="Sun Q."/>
            <person name="Zhou Y."/>
        </authorList>
    </citation>
    <scope>NUCLEOTIDE SEQUENCE</scope>
    <source>
        <strain evidence="3">CGMCC 1.14984</strain>
    </source>
</reference>
<dbReference type="PROSITE" id="PS51257">
    <property type="entry name" value="PROKAR_LIPOPROTEIN"/>
    <property type="match status" value="1"/>
</dbReference>
<sequence length="316" mass="33377">MMMKTLGMLLLTSAMTAGLAACGEQAKTDNDTTSGAATQDSSVAEQSDQTASDSTSASIPSLTELWVTDGFAAPEGVTLSADGGFYYVSNVNGGGSDVDNNGFISKMSLDGDISDLDWITGLNAPKGMALHDGKLYVSDIVSLVVIDAERGAVIDTIPMQDSSFLNDVTYVPGHGILVSDSGTATIYQYNDGVPSVWMQDERLARVNGLLAHDGALLVAAMEAGELLSVDLQTKEITLIAGGMENADMMAPLDNGGYLVSSWPGIIHYVSPEGERMTVQDTVDLPVNMNDFTMNGDVLVTPNWRPGTVRAYRVDMP</sequence>
<feature type="signal peptide" evidence="2">
    <location>
        <begin position="1"/>
        <end position="20"/>
    </location>
</feature>
<dbReference type="SUPFAM" id="SSF63829">
    <property type="entry name" value="Calcium-dependent phosphotriesterase"/>
    <property type="match status" value="1"/>
</dbReference>
<dbReference type="Proteomes" id="UP000621856">
    <property type="component" value="Unassembled WGS sequence"/>
</dbReference>
<evidence type="ECO:0000313" key="6">
    <source>
        <dbReference type="Proteomes" id="UP000818603"/>
    </source>
</evidence>
<evidence type="ECO:0000313" key="3">
    <source>
        <dbReference type="EMBL" id="GGH93671.1"/>
    </source>
</evidence>
<dbReference type="EMBL" id="BMGZ01000001">
    <property type="protein sequence ID" value="GGH93671.1"/>
    <property type="molecule type" value="Genomic_DNA"/>
</dbReference>
<evidence type="ECO:0000256" key="1">
    <source>
        <dbReference type="SAM" id="MobiDB-lite"/>
    </source>
</evidence>